<feature type="binding site" evidence="3">
    <location>
        <position position="207"/>
    </location>
    <ligand>
        <name>Mg(2+)</name>
        <dbReference type="ChEBI" id="CHEBI:18420"/>
    </ligand>
</feature>
<dbReference type="Proteomes" id="UP001652680">
    <property type="component" value="Unassembled WGS sequence"/>
</dbReference>
<dbReference type="RefSeq" id="XP_044315026.1">
    <property type="nucleotide sequence ID" value="XM_044459091.1"/>
</dbReference>
<sequence>MVTTQRIKEFCQTVRLKSTQVFIVAGTCLLTLLVTLVCIGLMTRYEVENEVANVADVDYWKDKVASTQKIWYDKGIEELNEALRSPSAPNYPRNVRIFLVQGIDGADLAAYRFPARDLSQGNTNFAWDYFPHLARLKNSCSQQIPCQVGSVPRALWSGIPLDRVPRFQPDCRESINETDTPLSVLRQAQLVGLRTGFVTTQRITGSTGAALGNTNSNYECDERMPLGYSKSGCQDIARQLISGETGRSLNVIIGGGRQMLNSLVPKTNSDPVDELLCDSSDGRNLLKEWRNHKLEESKISPIKFEFLQRTDELESLNASNFDFLFGVMANGDLSGNAKAPSLKLMVERSLQVLKKRGQGYLLIVEQFIKSDMDKRMQLQILNETLVNLQPDRDTLTLVLMTNAIYPKPILDVSEETETIIHLADTFNEAEFQIQQRLHQMPSESLLFAQGPKSSIFHGVQKESFLAHAISHVLSRSKTNP</sequence>
<dbReference type="SUPFAM" id="SSF53649">
    <property type="entry name" value="Alkaline phosphatase-like"/>
    <property type="match status" value="1"/>
</dbReference>
<dbReference type="RefSeq" id="XP_016989997.1">
    <property type="nucleotide sequence ID" value="XM_017134508.1"/>
</dbReference>
<evidence type="ECO:0000313" key="7">
    <source>
        <dbReference type="Proteomes" id="UP001652680"/>
    </source>
</evidence>
<reference evidence="7" key="1">
    <citation type="journal article" date="2021" name="Elife">
        <title>Highly contiguous assemblies of 101 drosophilid genomes.</title>
        <authorList>
            <person name="Kim B.Y."/>
            <person name="Wang J.R."/>
            <person name="Miller D.E."/>
            <person name="Barmina O."/>
            <person name="Delaney E."/>
            <person name="Thompson A."/>
            <person name="Comeault A.A."/>
            <person name="Peede D."/>
            <person name="D'Agostino E.R."/>
            <person name="Pelaez J."/>
            <person name="Aguilar J.M."/>
            <person name="Haji D."/>
            <person name="Matsunaga T."/>
            <person name="Armstrong E.E."/>
            <person name="Zych M."/>
            <person name="Ogawa Y."/>
            <person name="Stamenkovic-Radak M."/>
            <person name="Jelic M."/>
            <person name="Veselinovic M.S."/>
            <person name="Tanaskovic M."/>
            <person name="Eric P."/>
            <person name="Gao J.J."/>
            <person name="Katoh T.K."/>
            <person name="Toda M.J."/>
            <person name="Watabe H."/>
            <person name="Watada M."/>
            <person name="Davis J.S."/>
            <person name="Moyle L.C."/>
            <person name="Manoli G."/>
            <person name="Bertolini E."/>
            <person name="Kostal V."/>
            <person name="Hawley R.S."/>
            <person name="Takahashi A."/>
            <person name="Jones C.D."/>
            <person name="Price D.K."/>
            <person name="Whiteman N."/>
            <person name="Kopp A."/>
            <person name="Matute D.R."/>
            <person name="Petrov D.A."/>
        </authorList>
    </citation>
    <scope>NUCLEOTIDE SEQUENCE [LARGE SCALE GENOMIC DNA]</scope>
</reference>
<dbReference type="AlphaFoldDB" id="A0A6P4FJG0"/>
<dbReference type="GeneID" id="108052168"/>
<dbReference type="Pfam" id="PF00245">
    <property type="entry name" value="Alk_phosphatase"/>
    <property type="match status" value="1"/>
</dbReference>
<dbReference type="InterPro" id="IPR017850">
    <property type="entry name" value="Alkaline_phosphatase_core_sf"/>
</dbReference>
<dbReference type="Gene3D" id="3.40.720.10">
    <property type="entry name" value="Alkaline Phosphatase, subunit A"/>
    <property type="match status" value="1"/>
</dbReference>
<dbReference type="RefSeq" id="XP_044315027.1">
    <property type="nucleotide sequence ID" value="XM_044459092.1"/>
</dbReference>
<keyword evidence="2" id="KW-0597">Phosphoprotein</keyword>
<name>A0A6P4FJG0_DRORH</name>
<evidence type="ECO:0000256" key="1">
    <source>
        <dbReference type="ARBA" id="ARBA00012647"/>
    </source>
</evidence>
<evidence type="ECO:0000313" key="6">
    <source>
        <dbReference type="EnsemblMetazoa" id="XP_044315026.1"/>
    </source>
</evidence>
<accession>A0A6P4FJG0</accession>
<dbReference type="GO" id="GO:0004035">
    <property type="term" value="F:alkaline phosphatase activity"/>
    <property type="evidence" value="ECO:0007669"/>
    <property type="project" value="UniProtKB-EC"/>
</dbReference>
<feature type="transmembrane region" description="Helical" evidence="5">
    <location>
        <begin position="21"/>
        <end position="42"/>
    </location>
</feature>
<evidence type="ECO:0000256" key="2">
    <source>
        <dbReference type="ARBA" id="ARBA00022553"/>
    </source>
</evidence>
<protein>
    <recommendedName>
        <fullName evidence="1">alkaline phosphatase</fullName>
        <ecNumber evidence="1">3.1.3.1</ecNumber>
    </recommendedName>
</protein>
<dbReference type="InterPro" id="IPR001952">
    <property type="entry name" value="Alkaline_phosphatase"/>
</dbReference>
<comment type="cofactor">
    <cofactor evidence="3">
        <name>Mg(2+)</name>
        <dbReference type="ChEBI" id="CHEBI:18420"/>
    </cofactor>
    <text evidence="3">Binds 1 Mg(2+) ion.</text>
</comment>
<evidence type="ECO:0000256" key="5">
    <source>
        <dbReference type="SAM" id="Phobius"/>
    </source>
</evidence>
<evidence type="ECO:0000256" key="4">
    <source>
        <dbReference type="RuleBase" id="RU003946"/>
    </source>
</evidence>
<keyword evidence="5" id="KW-1133">Transmembrane helix</keyword>
<keyword evidence="5" id="KW-0472">Membrane</keyword>
<reference evidence="8" key="2">
    <citation type="submission" date="2025-04" db="UniProtKB">
        <authorList>
            <consortium name="RefSeq"/>
        </authorList>
    </citation>
    <scope>IDENTIFICATION</scope>
</reference>
<keyword evidence="3" id="KW-0460">Magnesium</keyword>
<dbReference type="PANTHER" id="PTHR11596">
    <property type="entry name" value="ALKALINE PHOSPHATASE"/>
    <property type="match status" value="1"/>
</dbReference>
<proteinExistence type="inferred from homology"/>
<dbReference type="CTD" id="41236"/>
<dbReference type="PANTHER" id="PTHR11596:SF5">
    <property type="entry name" value="ALKALINE PHOSPHATASE"/>
    <property type="match status" value="1"/>
</dbReference>
<keyword evidence="5" id="KW-0812">Transmembrane</keyword>
<evidence type="ECO:0000313" key="8">
    <source>
        <dbReference type="RefSeq" id="XP_016989997.1"/>
    </source>
</evidence>
<dbReference type="OrthoDB" id="8048957at2759"/>
<organism evidence="8">
    <name type="scientific">Drosophila rhopaloa</name>
    <name type="common">Fruit fly</name>
    <dbReference type="NCBI Taxonomy" id="1041015"/>
    <lineage>
        <taxon>Eukaryota</taxon>
        <taxon>Metazoa</taxon>
        <taxon>Ecdysozoa</taxon>
        <taxon>Arthropoda</taxon>
        <taxon>Hexapoda</taxon>
        <taxon>Insecta</taxon>
        <taxon>Pterygota</taxon>
        <taxon>Neoptera</taxon>
        <taxon>Endopterygota</taxon>
        <taxon>Diptera</taxon>
        <taxon>Brachycera</taxon>
        <taxon>Muscomorpha</taxon>
        <taxon>Ephydroidea</taxon>
        <taxon>Drosophilidae</taxon>
        <taxon>Drosophila</taxon>
        <taxon>Sophophora</taxon>
    </lineage>
</organism>
<dbReference type="EC" id="3.1.3.1" evidence="1"/>
<dbReference type="EnsemblMetazoa" id="XM_044459091.1">
    <property type="protein sequence ID" value="XP_044315026.1"/>
    <property type="gene ID" value="LOC108052168"/>
</dbReference>
<dbReference type="EnsemblMetazoa" id="XM_044459092.1">
    <property type="protein sequence ID" value="XP_044315027.1"/>
    <property type="gene ID" value="LOC108052168"/>
</dbReference>
<gene>
    <name evidence="8" type="primary">LOC108052168</name>
    <name evidence="6" type="synonym">108052168</name>
</gene>
<evidence type="ECO:0000256" key="3">
    <source>
        <dbReference type="PIRSR" id="PIRSR601952-2"/>
    </source>
</evidence>
<dbReference type="SMART" id="SM00098">
    <property type="entry name" value="alkPPc"/>
    <property type="match status" value="1"/>
</dbReference>
<dbReference type="GO" id="GO:0046872">
    <property type="term" value="F:metal ion binding"/>
    <property type="evidence" value="ECO:0007669"/>
    <property type="project" value="UniProtKB-KW"/>
</dbReference>
<reference evidence="6" key="3">
    <citation type="submission" date="2025-05" db="UniProtKB">
        <authorList>
            <consortium name="EnsemblMetazoa"/>
        </authorList>
    </citation>
    <scope>IDENTIFICATION</scope>
</reference>
<keyword evidence="3" id="KW-0479">Metal-binding</keyword>
<feature type="binding site" evidence="3">
    <location>
        <position position="365"/>
    </location>
    <ligand>
        <name>Mg(2+)</name>
        <dbReference type="ChEBI" id="CHEBI:18420"/>
    </ligand>
</feature>
<dbReference type="PRINTS" id="PR00113">
    <property type="entry name" value="ALKPHPHTASE"/>
</dbReference>
<dbReference type="OMA" id="QKIWYDK"/>
<keyword evidence="7" id="KW-1185">Reference proteome</keyword>
<comment type="similarity">
    <text evidence="4">Belongs to the alkaline phosphatase family.</text>
</comment>